<evidence type="ECO:0000259" key="5">
    <source>
        <dbReference type="PROSITE" id="PS50181"/>
    </source>
</evidence>
<dbReference type="InterPro" id="IPR006553">
    <property type="entry name" value="Leu-rich_rpt_Cys-con_subtyp"/>
</dbReference>
<dbReference type="InterPro" id="IPR045808">
    <property type="entry name" value="Hr_FBXL5"/>
</dbReference>
<dbReference type="InterPro" id="IPR001611">
    <property type="entry name" value="Leu-rich_rpt"/>
</dbReference>
<reference evidence="6" key="1">
    <citation type="submission" date="2021-04" db="EMBL/GenBank/DDBJ databases">
        <authorList>
            <consortium name="Molecular Ecology Group"/>
        </authorList>
    </citation>
    <scope>NUCLEOTIDE SEQUENCE</scope>
</reference>
<evidence type="ECO:0000313" key="7">
    <source>
        <dbReference type="Proteomes" id="UP000678393"/>
    </source>
</evidence>
<dbReference type="SUPFAM" id="SSF81383">
    <property type="entry name" value="F-box domain"/>
    <property type="match status" value="1"/>
</dbReference>
<evidence type="ECO:0000256" key="1">
    <source>
        <dbReference type="ARBA" id="ARBA00022490"/>
    </source>
</evidence>
<evidence type="ECO:0000256" key="4">
    <source>
        <dbReference type="ARBA" id="ARBA00023004"/>
    </source>
</evidence>
<dbReference type="Gene3D" id="1.20.1280.50">
    <property type="match status" value="1"/>
</dbReference>
<dbReference type="InterPro" id="IPR050648">
    <property type="entry name" value="F-box_LRR-repeat"/>
</dbReference>
<keyword evidence="4" id="KW-0408">Iron</keyword>
<dbReference type="EMBL" id="CAJHNH020000469">
    <property type="protein sequence ID" value="CAG5117890.1"/>
    <property type="molecule type" value="Genomic_DNA"/>
</dbReference>
<proteinExistence type="predicted"/>
<dbReference type="Proteomes" id="UP000678393">
    <property type="component" value="Unassembled WGS sequence"/>
</dbReference>
<dbReference type="OrthoDB" id="10257471at2759"/>
<name>A0A8S3YSD0_9EUPU</name>
<dbReference type="PANTHER" id="PTHR13382">
    <property type="entry name" value="MITOCHONDRIAL ATP SYNTHASE COUPLING FACTOR B"/>
    <property type="match status" value="1"/>
</dbReference>
<keyword evidence="2" id="KW-0479">Metal-binding</keyword>
<accession>A0A8S3YSD0</accession>
<dbReference type="InterPro" id="IPR001810">
    <property type="entry name" value="F-box_dom"/>
</dbReference>
<keyword evidence="7" id="KW-1185">Reference proteome</keyword>
<feature type="domain" description="F-box" evidence="5">
    <location>
        <begin position="196"/>
        <end position="242"/>
    </location>
</feature>
<dbReference type="AlphaFoldDB" id="A0A8S3YSD0"/>
<dbReference type="InterPro" id="IPR032675">
    <property type="entry name" value="LRR_dom_sf"/>
</dbReference>
<dbReference type="GO" id="GO:0005737">
    <property type="term" value="C:cytoplasm"/>
    <property type="evidence" value="ECO:0007669"/>
    <property type="project" value="TreeGrafter"/>
</dbReference>
<comment type="caution">
    <text evidence="6">The sequence shown here is derived from an EMBL/GenBank/DDBJ whole genome shotgun (WGS) entry which is preliminary data.</text>
</comment>
<sequence length="737" mass="82324">MAPSWPEEVDVFSVPHSRMKKLVHKYSNMITTTDFRDEVDLTTLLKNLMNVFTEFKAHEQIENILIMRKLKNKLKAASVTSAAVCNCHSDNRLTDMLDLVVDGYRWAHKTEQERQVYGNKLMNALDIFTQNFIPHMEEEEEVFQPMLMQYFSYEELKDLKAKVIYQHYISKKHEEYHHEKFVEDLFKSEDQLELTECHFSKLPDETCLQIFSFLGPRDLLRLGQVSQSFLQLSRDPSLWSQLHPVHWSRGNWSFSPESIGGVEGLGFPLSNIHEEDEQEACVCVDEDADIDESEDSDTAENVEAEGQKQILKEVRMLTAIVKYLLPQVGSGVKVCDLAYSRGLSSSLVHRILKLCPELEFLDLTHTNVGDIAFKEFGASGRPFKLRHLDLTGCENITDMTLVSLASIGRKPLDLNKKNDGSVEIENVPLPCNEKLKICCTKRIARVAHASDTSVDQLTKDENCDRTAVVVCDVTSGVSHDLMSETNDCLLQQRNVGSRCCAGSFHVDHHPQTSLVNFVYNNIHMKSDGTISSSSINSLFDASVNSCPSAQPFCDNVASSADPLLKRCDSSSCQRTCVGETWKSVKTFSEEQCGEESPCVAADEQSVPQPLLDCVGRSRSVSATCSNANHKGPDDSGHAEDRGCSLEYLSLNGCYRISDVGLSALAEGEGTPHLHHLDLSGCVAVTALGLSRLVSSSHCLDHANLFYCDNMSDDPYFSTASGCRNLQCETRFCCSIRE</sequence>
<keyword evidence="3" id="KW-0833">Ubl conjugation pathway</keyword>
<dbReference type="Pfam" id="PF12937">
    <property type="entry name" value="F-box-like"/>
    <property type="match status" value="1"/>
</dbReference>
<dbReference type="GO" id="GO:0006879">
    <property type="term" value="P:intracellular iron ion homeostasis"/>
    <property type="evidence" value="ECO:0007669"/>
    <property type="project" value="InterPro"/>
</dbReference>
<dbReference type="Gene3D" id="3.80.10.10">
    <property type="entry name" value="Ribonuclease Inhibitor"/>
    <property type="match status" value="2"/>
</dbReference>
<keyword evidence="1" id="KW-0963">Cytoplasm</keyword>
<dbReference type="InterPro" id="IPR036047">
    <property type="entry name" value="F-box-like_dom_sf"/>
</dbReference>
<evidence type="ECO:0000256" key="2">
    <source>
        <dbReference type="ARBA" id="ARBA00022723"/>
    </source>
</evidence>
<protein>
    <recommendedName>
        <fullName evidence="5">F-box domain-containing protein</fullName>
    </recommendedName>
</protein>
<organism evidence="6 7">
    <name type="scientific">Candidula unifasciata</name>
    <dbReference type="NCBI Taxonomy" id="100452"/>
    <lineage>
        <taxon>Eukaryota</taxon>
        <taxon>Metazoa</taxon>
        <taxon>Spiralia</taxon>
        <taxon>Lophotrochozoa</taxon>
        <taxon>Mollusca</taxon>
        <taxon>Gastropoda</taxon>
        <taxon>Heterobranchia</taxon>
        <taxon>Euthyneura</taxon>
        <taxon>Panpulmonata</taxon>
        <taxon>Eupulmonata</taxon>
        <taxon>Stylommatophora</taxon>
        <taxon>Helicina</taxon>
        <taxon>Helicoidea</taxon>
        <taxon>Geomitridae</taxon>
        <taxon>Candidula</taxon>
    </lineage>
</organism>
<dbReference type="GO" id="GO:0046872">
    <property type="term" value="F:metal ion binding"/>
    <property type="evidence" value="ECO:0007669"/>
    <property type="project" value="UniProtKB-KW"/>
</dbReference>
<dbReference type="SMART" id="SM00256">
    <property type="entry name" value="FBOX"/>
    <property type="match status" value="1"/>
</dbReference>
<evidence type="ECO:0000313" key="6">
    <source>
        <dbReference type="EMBL" id="CAG5117890.1"/>
    </source>
</evidence>
<dbReference type="Pfam" id="PF13516">
    <property type="entry name" value="LRR_6"/>
    <property type="match status" value="3"/>
</dbReference>
<dbReference type="SMART" id="SM00367">
    <property type="entry name" value="LRR_CC"/>
    <property type="match status" value="4"/>
</dbReference>
<dbReference type="Gene3D" id="1.20.120.520">
    <property type="entry name" value="nmb1532 protein domain like"/>
    <property type="match status" value="1"/>
</dbReference>
<dbReference type="CDD" id="cd12109">
    <property type="entry name" value="Hr_FBXL5"/>
    <property type="match status" value="1"/>
</dbReference>
<gene>
    <name evidence="6" type="ORF">CUNI_LOCUS3448</name>
</gene>
<evidence type="ECO:0000256" key="3">
    <source>
        <dbReference type="ARBA" id="ARBA00022786"/>
    </source>
</evidence>
<dbReference type="PANTHER" id="PTHR13382:SF41">
    <property type="entry name" value="F-BOX DOMAIN-CONTAINING PROTEIN"/>
    <property type="match status" value="1"/>
</dbReference>
<dbReference type="PROSITE" id="PS50181">
    <property type="entry name" value="FBOX"/>
    <property type="match status" value="1"/>
</dbReference>
<dbReference type="SUPFAM" id="SSF52047">
    <property type="entry name" value="RNI-like"/>
    <property type="match status" value="2"/>
</dbReference>